<keyword evidence="3" id="KW-1185">Reference proteome</keyword>
<keyword evidence="1" id="KW-0732">Signal</keyword>
<gene>
    <name evidence="2" type="ORF">Ga0061065_11228</name>
</gene>
<sequence length="196" mass="21562">MWSIYPAFKKIVVSVCLVAGVVWAAEPDNSTTNAADSVVAAPEFSKGAELFGIPFNDLSKAEFEQHLSKMGLESYPSYRQGVANYSLGATGILGIKELTVVYNQYDFVERATMSGVVEDPALRAKLGTVLEKKYGPPSVGFVRDGYGRARWFLSDGTEIELHNTTFDVSVIYMDRVPKRIAPSGRIDVEALLKRNQ</sequence>
<protein>
    <recommendedName>
        <fullName evidence="4">Uridine kinase</fullName>
    </recommendedName>
</protein>
<dbReference type="STRING" id="1137284.GCA_001418205_03087"/>
<evidence type="ECO:0000256" key="1">
    <source>
        <dbReference type="SAM" id="SignalP"/>
    </source>
</evidence>
<name>A0A0K6IQQ3_9GAMM</name>
<evidence type="ECO:0000313" key="2">
    <source>
        <dbReference type="EMBL" id="CUB05622.1"/>
    </source>
</evidence>
<dbReference type="AlphaFoldDB" id="A0A0K6IQQ3"/>
<evidence type="ECO:0000313" key="3">
    <source>
        <dbReference type="Proteomes" id="UP000182769"/>
    </source>
</evidence>
<proteinExistence type="predicted"/>
<dbReference type="OrthoDB" id="6105256at2"/>
<organism evidence="2 3">
    <name type="scientific">Marinomonas fungiae</name>
    <dbReference type="NCBI Taxonomy" id="1137284"/>
    <lineage>
        <taxon>Bacteria</taxon>
        <taxon>Pseudomonadati</taxon>
        <taxon>Pseudomonadota</taxon>
        <taxon>Gammaproteobacteria</taxon>
        <taxon>Oceanospirillales</taxon>
        <taxon>Oceanospirillaceae</taxon>
        <taxon>Marinomonas</taxon>
    </lineage>
</organism>
<dbReference type="EMBL" id="CYHG01000012">
    <property type="protein sequence ID" value="CUB05622.1"/>
    <property type="molecule type" value="Genomic_DNA"/>
</dbReference>
<reference evidence="3" key="1">
    <citation type="submission" date="2015-08" db="EMBL/GenBank/DDBJ databases">
        <authorList>
            <person name="Varghese N."/>
        </authorList>
    </citation>
    <scope>NUCLEOTIDE SEQUENCE [LARGE SCALE GENOMIC DNA]</scope>
    <source>
        <strain evidence="3">JCM 18476</strain>
    </source>
</reference>
<feature type="signal peptide" evidence="1">
    <location>
        <begin position="1"/>
        <end position="24"/>
    </location>
</feature>
<dbReference type="Proteomes" id="UP000182769">
    <property type="component" value="Unassembled WGS sequence"/>
</dbReference>
<accession>A0A0K6IQQ3</accession>
<feature type="chain" id="PRO_5005505556" description="Uridine kinase" evidence="1">
    <location>
        <begin position="25"/>
        <end position="196"/>
    </location>
</feature>
<dbReference type="RefSeq" id="WP_055464129.1">
    <property type="nucleotide sequence ID" value="NZ_CYHG01000012.1"/>
</dbReference>
<evidence type="ECO:0008006" key="4">
    <source>
        <dbReference type="Google" id="ProtNLM"/>
    </source>
</evidence>